<feature type="transmembrane region" description="Helical" evidence="7">
    <location>
        <begin position="71"/>
        <end position="95"/>
    </location>
</feature>
<keyword evidence="6 7" id="KW-0472">Membrane</keyword>
<evidence type="ECO:0000256" key="4">
    <source>
        <dbReference type="ARBA" id="ARBA00022692"/>
    </source>
</evidence>
<dbReference type="AlphaFoldDB" id="A0A424YH91"/>
<keyword evidence="4 7" id="KW-0812">Transmembrane</keyword>
<dbReference type="Proteomes" id="UP000285138">
    <property type="component" value="Unassembled WGS sequence"/>
</dbReference>
<dbReference type="EMBL" id="QZAA01000067">
    <property type="protein sequence ID" value="RQD77462.1"/>
    <property type="molecule type" value="Genomic_DNA"/>
</dbReference>
<dbReference type="GO" id="GO:0015109">
    <property type="term" value="F:chromate transmembrane transporter activity"/>
    <property type="evidence" value="ECO:0007669"/>
    <property type="project" value="InterPro"/>
</dbReference>
<keyword evidence="5 7" id="KW-1133">Transmembrane helix</keyword>
<organism evidence="8 9">
    <name type="scientific">Candidatus Syntrophonatronum acetioxidans</name>
    <dbReference type="NCBI Taxonomy" id="1795816"/>
    <lineage>
        <taxon>Bacteria</taxon>
        <taxon>Bacillati</taxon>
        <taxon>Bacillota</taxon>
        <taxon>Clostridia</taxon>
        <taxon>Eubacteriales</taxon>
        <taxon>Syntrophomonadaceae</taxon>
        <taxon>Candidatus Syntrophonatronum</taxon>
    </lineage>
</organism>
<gene>
    <name evidence="8" type="ORF">D5R97_02465</name>
</gene>
<keyword evidence="3" id="KW-1003">Cell membrane</keyword>
<reference evidence="8 9" key="1">
    <citation type="submission" date="2018-08" db="EMBL/GenBank/DDBJ databases">
        <title>The metabolism and importance of syntrophic acetate oxidation coupled to methane or sulfide production in haloalkaline environments.</title>
        <authorList>
            <person name="Timmers P.H.A."/>
            <person name="Vavourakis C.D."/>
            <person name="Sorokin D.Y."/>
            <person name="Sinninghe Damste J.S."/>
            <person name="Muyzer G."/>
            <person name="Stams A.J.M."/>
            <person name="Plugge C.M."/>
        </authorList>
    </citation>
    <scope>NUCLEOTIDE SEQUENCE [LARGE SCALE GENOMIC DNA]</scope>
    <source>
        <strain evidence="8">MSAO_Bac1</strain>
    </source>
</reference>
<feature type="transmembrane region" description="Helical" evidence="7">
    <location>
        <begin position="142"/>
        <end position="174"/>
    </location>
</feature>
<evidence type="ECO:0000256" key="3">
    <source>
        <dbReference type="ARBA" id="ARBA00022475"/>
    </source>
</evidence>
<feature type="transmembrane region" description="Helical" evidence="7">
    <location>
        <begin position="6"/>
        <end position="25"/>
    </location>
</feature>
<accession>A0A424YH91</accession>
<feature type="transmembrane region" description="Helical" evidence="7">
    <location>
        <begin position="116"/>
        <end position="136"/>
    </location>
</feature>
<dbReference type="PANTHER" id="PTHR43663:SF1">
    <property type="entry name" value="CHROMATE TRANSPORTER"/>
    <property type="match status" value="1"/>
</dbReference>
<evidence type="ECO:0000256" key="2">
    <source>
        <dbReference type="ARBA" id="ARBA00005262"/>
    </source>
</evidence>
<evidence type="ECO:0000313" key="8">
    <source>
        <dbReference type="EMBL" id="RQD77462.1"/>
    </source>
</evidence>
<evidence type="ECO:0000256" key="7">
    <source>
        <dbReference type="SAM" id="Phobius"/>
    </source>
</evidence>
<evidence type="ECO:0000256" key="6">
    <source>
        <dbReference type="ARBA" id="ARBA00023136"/>
    </source>
</evidence>
<comment type="caution">
    <text evidence="8">The sequence shown here is derived from an EMBL/GenBank/DDBJ whole genome shotgun (WGS) entry which is preliminary data.</text>
</comment>
<protein>
    <submittedName>
        <fullName evidence="8">Chromate transporter</fullName>
    </submittedName>
</protein>
<comment type="similarity">
    <text evidence="2">Belongs to the chromate ion transporter (CHR) (TC 2.A.51) family.</text>
</comment>
<evidence type="ECO:0000256" key="5">
    <source>
        <dbReference type="ARBA" id="ARBA00022989"/>
    </source>
</evidence>
<evidence type="ECO:0000313" key="9">
    <source>
        <dbReference type="Proteomes" id="UP000285138"/>
    </source>
</evidence>
<dbReference type="InterPro" id="IPR003370">
    <property type="entry name" value="Chromate_transpt"/>
</dbReference>
<sequence>MLLFNVFIAFFKIGLFSFGGGYVMLPLIEKDIVRGAGWITYAEFIDIVAIAEMTPGPVAINLATFVGYTIGGLPGAVASTTGVVLPSLIIIIMLAKFLRKYYETEILQAIFRGLRPAVIALVGVAFVLVARVSISLEDLRSIIIALVAFLILAFTRINPVLVIIASGFFGFLLYHVF</sequence>
<dbReference type="Pfam" id="PF02417">
    <property type="entry name" value="Chromate_transp"/>
    <property type="match status" value="1"/>
</dbReference>
<dbReference type="PANTHER" id="PTHR43663">
    <property type="entry name" value="CHROMATE TRANSPORT PROTEIN-RELATED"/>
    <property type="match status" value="1"/>
</dbReference>
<name>A0A424YH91_9FIRM</name>
<dbReference type="GO" id="GO:0005886">
    <property type="term" value="C:plasma membrane"/>
    <property type="evidence" value="ECO:0007669"/>
    <property type="project" value="UniProtKB-SubCell"/>
</dbReference>
<dbReference type="InterPro" id="IPR052518">
    <property type="entry name" value="CHR_Transporter"/>
</dbReference>
<comment type="subcellular location">
    <subcellularLocation>
        <location evidence="1">Cell membrane</location>
        <topology evidence="1">Multi-pass membrane protein</topology>
    </subcellularLocation>
</comment>
<proteinExistence type="inferred from homology"/>
<evidence type="ECO:0000256" key="1">
    <source>
        <dbReference type="ARBA" id="ARBA00004651"/>
    </source>
</evidence>